<dbReference type="GeneID" id="107678311"/>
<dbReference type="GO" id="GO:0034359">
    <property type="term" value="C:mature chylomicron"/>
    <property type="evidence" value="ECO:0007669"/>
    <property type="project" value="TreeGrafter"/>
</dbReference>
<evidence type="ECO:0000313" key="11">
    <source>
        <dbReference type="Proteomes" id="UP000472260"/>
    </source>
</evidence>
<dbReference type="InterPro" id="IPR015816">
    <property type="entry name" value="Vitellinogen_b-sht_N"/>
</dbReference>
<accession>A0A671SRU6</accession>
<dbReference type="InterPro" id="IPR052418">
    <property type="entry name" value="Apolipoprotein_B"/>
</dbReference>
<reference evidence="10" key="1">
    <citation type="submission" date="2025-08" db="UniProtKB">
        <authorList>
            <consortium name="Ensembl"/>
        </authorList>
    </citation>
    <scope>IDENTIFICATION</scope>
</reference>
<dbReference type="Ensembl" id="ENSSANT00000105969.1">
    <property type="protein sequence ID" value="ENSSANP00000099811.1"/>
    <property type="gene ID" value="ENSSANG00000049098.1"/>
</dbReference>
<proteinExistence type="predicted"/>
<dbReference type="GO" id="GO:0050750">
    <property type="term" value="F:low-density lipoprotein particle receptor binding"/>
    <property type="evidence" value="ECO:0007669"/>
    <property type="project" value="TreeGrafter"/>
</dbReference>
<evidence type="ECO:0000256" key="5">
    <source>
        <dbReference type="ARBA" id="ARBA00023055"/>
    </source>
</evidence>
<dbReference type="Pfam" id="PF01347">
    <property type="entry name" value="Vitellogenin_N"/>
    <property type="match status" value="1"/>
</dbReference>
<feature type="domain" description="Vitellogenin" evidence="9">
    <location>
        <begin position="33"/>
        <end position="658"/>
    </location>
</feature>
<dbReference type="InterPro" id="IPR009454">
    <property type="entry name" value="Lipid_transpt_open_b-sht"/>
</dbReference>
<dbReference type="SMART" id="SM01169">
    <property type="entry name" value="DUF1943"/>
    <property type="match status" value="1"/>
</dbReference>
<dbReference type="OrthoDB" id="6484170at2759"/>
<dbReference type="GO" id="GO:0120020">
    <property type="term" value="F:cholesterol transfer activity"/>
    <property type="evidence" value="ECO:0007669"/>
    <property type="project" value="TreeGrafter"/>
</dbReference>
<evidence type="ECO:0000313" key="10">
    <source>
        <dbReference type="Ensembl" id="ENSSANP00000099811.1"/>
    </source>
</evidence>
<dbReference type="PANTHER" id="PTHR13769">
    <property type="entry name" value="APOLIPOPROTEIN B"/>
    <property type="match status" value="1"/>
</dbReference>
<dbReference type="SMART" id="SM00638">
    <property type="entry name" value="LPD_N"/>
    <property type="match status" value="1"/>
</dbReference>
<organism evidence="10 11">
    <name type="scientific">Sinocyclocheilus anshuiensis</name>
    <dbReference type="NCBI Taxonomy" id="1608454"/>
    <lineage>
        <taxon>Eukaryota</taxon>
        <taxon>Metazoa</taxon>
        <taxon>Chordata</taxon>
        <taxon>Craniata</taxon>
        <taxon>Vertebrata</taxon>
        <taxon>Euteleostomi</taxon>
        <taxon>Actinopterygii</taxon>
        <taxon>Neopterygii</taxon>
        <taxon>Teleostei</taxon>
        <taxon>Ostariophysi</taxon>
        <taxon>Cypriniformes</taxon>
        <taxon>Cyprinidae</taxon>
        <taxon>Cyprininae</taxon>
        <taxon>Sinocyclocheilus</taxon>
    </lineage>
</organism>
<dbReference type="GO" id="GO:0006642">
    <property type="term" value="P:triglyceride mobilization"/>
    <property type="evidence" value="ECO:0007669"/>
    <property type="project" value="TreeGrafter"/>
</dbReference>
<dbReference type="Gene3D" id="1.25.10.20">
    <property type="entry name" value="Vitellinogen, superhelical"/>
    <property type="match status" value="1"/>
</dbReference>
<evidence type="ECO:0000256" key="2">
    <source>
        <dbReference type="ARBA" id="ARBA00022448"/>
    </source>
</evidence>
<dbReference type="GO" id="GO:0034361">
    <property type="term" value="C:very-low-density lipoprotein particle"/>
    <property type="evidence" value="ECO:0007669"/>
    <property type="project" value="TreeGrafter"/>
</dbReference>
<dbReference type="InterPro" id="IPR015255">
    <property type="entry name" value="Vitellinogen_open_b-sht"/>
</dbReference>
<keyword evidence="5" id="KW-0445">Lipid transport</keyword>
<dbReference type="GO" id="GO:0034362">
    <property type="term" value="C:low-density lipoprotein particle"/>
    <property type="evidence" value="ECO:0007669"/>
    <property type="project" value="TreeGrafter"/>
</dbReference>
<dbReference type="Pfam" id="PF09172">
    <property type="entry name" value="Vit_open_b-sht"/>
    <property type="match status" value="1"/>
</dbReference>
<dbReference type="GO" id="GO:0030301">
    <property type="term" value="P:cholesterol transport"/>
    <property type="evidence" value="ECO:0007669"/>
    <property type="project" value="TreeGrafter"/>
</dbReference>
<dbReference type="RefSeq" id="XP_016329021.1">
    <property type="nucleotide sequence ID" value="XM_016473535.1"/>
</dbReference>
<evidence type="ECO:0000259" key="9">
    <source>
        <dbReference type="PROSITE" id="PS51211"/>
    </source>
</evidence>
<comment type="caution">
    <text evidence="7">Lacks conserved residue(s) required for the propagation of feature annotation.</text>
</comment>
<reference evidence="10" key="2">
    <citation type="submission" date="2025-09" db="UniProtKB">
        <authorList>
            <consortium name="Ensembl"/>
        </authorList>
    </citation>
    <scope>IDENTIFICATION</scope>
</reference>
<sequence>MGDNKLRLLLLLSTVALSNAQDEGPPCLMAKRYKPFNKYEYFYKTESLNALNEAVNGPEASCKVEIAVPGTCSYILRTTECKLREAIGINADGNPVLGAAAGTEDFKTAMEKHPLKFTVEGDDEIKLFPEEDELINILNIKRGIISALAVPVPEEDRNKEMPTIYGLCKTDYVVKTREDIDTEVALNRDLSKCDKFRPIKDHTSPLALITGLHHPLAQLIWSNQTCNYKFDNEQHHMTFGSCTEKHILVPFSYKGRYGVTNTGKQDLTLLGVAEYNDRVFEHNVANMKPLHLDRSVDMSPIQDKDAALAVLRELSGLSKTNDGRKRAHLAHKLVAVIRKMEAETLTATVPEALEISRFLTYQALLQCGTPECNSAIMQIFRTFDRSSVEIDAAVYGMGMIPQSSRVLVKEMLAMAKFKPTKPIYYALSQAVRRLYETDGVTNEIQAVADYALEQIGDCTGDQEHVFLSLRVIGNMVVALGAARPALHSAVIQCINQPTASPSVQHAAIQVYRQILVPEEGREVLMHAVLDRDASVQKRVAAYLILMKNPTPAELAQLAAAVHVEENRQAKSFIISHITNILSSTAPETQDLRWKVQEAFQGNEIGMIMEPTKLSRYYRLGSLEGNMIFESPNELPREVMLEMTLNAFGFDMDFIEIGMEGKGFEPIVEALFGDDGFFPDTVMKTTLYATDNMPAQLIEILDNMLPIMRNERKKRQAIQNIVKEISDNVNKLIEDLKAQDTPEAMVYLKLLGAELGYLDAKDGKMIHNLLKMIPTDFAKRLLSSVDNELFLHYIFMDNEFYLPTGAGFPLRVALSGTFTPGIKGGLRFSPGMKEFAFALSAGIEFVTEIGTHFPDYVLSGLEMHTNIYHESGLRAKLSVTNNQLKLSIPAPREPTELISVTSSLVSVVGAKILPIHANGEYINAEVCAPIFPGWKHCTVLKYPDDAAPYFPLNSDTKFTVTLYPSVEVTEYTATINYAYEDDSDKVTFSIKAEGTPFEATNTVMLNRKQHTVSSELLIAPLQLYSKVSAKLKHDEKLTLELESDLKLPETTSVQTLILKLVNEKIEAELKSHVNSEIQRIISNINAIETIVNSLIDGQTAQNEKKVRDILAKSAAYLGVPTLPVFAIPERLFLNVEVAAKYLFGHPYYTITLPLPLGGKSTRDLNFPTTISTPNLIIPHLDLEFEATSINLPEVSIPVSVSLSVPTLEMTEMSGKLSSNFYNLETAVSAARDPSADLRYSAKVEVTGTSPVDLLSLKVEGSALVEPTPGNSLMTKVKTVVHHKIIDATIRVEEEVNLAEKLSVKSKSKLDVISLFGVQISLEHNGTFEVDDEEISGDGNLEGSFEAGSVNGSGILTQSVSLLPSRQEAKIDSSLKVDSTLLQARNSFALAFANGGLIILSNTAAFDDHLTNTANITFKEFQLALNTHTKTQAFGLKIQNMAETRAGAEAVSVKIETSTDISEERIHSLVAGVLDIHGLTIHSDASAKLMGHTAAHKANLNLNMDGLTTSGTTSLQSAFTMEEVKQTFEINYKNLTATAKCKTIGNIMGTRINHNTELQMAGLSGRIKNRVRFNSMVFNVETNTYGTTIPFSFKFDASANGDNDIYLYGHSNCEFNAQILLKVEPQSIAHSHEFKISTLLDIDSVNIKSHFESKSDTLLIPSEQKTKVTVKADVNNNTINQEISGYNTPAQFGLEGSGTVHTNLFNTANTAYQDFEVSGFLKYGKSNDRHLISLPFLDGLLLVPDNIRITLVSIGETLRNYINKEGIASKIHNLSQHVSDFVSNLNFERRAVQLKCTLISLSQEFALKLENLVASRIGAFAKLVSDIGNRFSEALELTVKGMLVENVVPKHISTLIFSITEDVKIFLSSITTQSYTKLNEIFRPANAENNKPDSPLQIPSVSTTLLVPSFGTLYGEVRFSSPVYNVRTSAEFKNASERHPLFTAFIYTKGTSPKHNILNYNLDSTAQISMPKMSPVTVSETLKLTHVYLTLDQQASSTLNGSASNNVNSSSFSLETLYKHQVKIPSQSLSGDVTLIQNTIAFQDGAAITLTVKNEGSSKFTLEDFSEEGTHKSDLHFNMGLSTAKLTFTGHTDSAHLQMKMKVNADAVALSHFEFNARVETESPFIKNSLLVASGKACFSDLSIEISAAHDTELVGPVSGVLSNTANIMTCPCAVDIHFQNKGNAKIKLYESLLTTVALQNDYTFIFNPDLQEFSTVAVASFNHFNYSHNFTANNNEAEMGIHTVVNSVASFEFLNAAEMFVPTIFKIPAVKKLKLNHDQPIDLNAKLVYQKSGFAPLLGNLVSEVSFKSSILNLSANTGVYPKDCLMHVSATTASVFQELNSKLDGSTSLTTKSGLKLASSLSLENAHIESNHNSTMTLEDNFEAVLSVDTVAKIHTTSFTVNAAHQLFADTKAHPKAESNLTIKYTFNQSDSEAAGHGDAKNTLKLDATLSYITFESVSQITSNSTSPDGVTIKGTLDNEANIYVKADGLKSNLKTTGNGCIGFRYSKLWFDINDLLTVEGELDRMYSLLEINSNYTYIDGGDYDLAINHTARGKTDLVPLSTLMAAVDIFLTQPSYRDFDVRYKESTFSSNRLAFKTETFSRWYNSSTAISGDKFNDLPNAVVYDCSYNLTSPSMLLEYQGGLRIIPIYHN</sequence>
<evidence type="ECO:0000256" key="1">
    <source>
        <dbReference type="ARBA" id="ARBA00004613"/>
    </source>
</evidence>
<dbReference type="SUPFAM" id="SSF56968">
    <property type="entry name" value="Lipovitellin-phosvitin complex, beta-sheet shell regions"/>
    <property type="match status" value="2"/>
</dbReference>
<keyword evidence="2" id="KW-0813">Transport</keyword>
<dbReference type="FunFam" id="2.30.230.10:FF:000003">
    <property type="entry name" value="Apolipoprotein B"/>
    <property type="match status" value="1"/>
</dbReference>
<dbReference type="InterPro" id="IPR011030">
    <property type="entry name" value="Lipovitellin_superhlx_dom"/>
</dbReference>
<keyword evidence="6" id="KW-0325">Glycoprotein</keyword>
<dbReference type="Pfam" id="PF06448">
    <property type="entry name" value="DUF1081"/>
    <property type="match status" value="1"/>
</dbReference>
<dbReference type="KEGG" id="sanh:107678311"/>
<evidence type="ECO:0000256" key="6">
    <source>
        <dbReference type="ARBA" id="ARBA00023180"/>
    </source>
</evidence>
<evidence type="ECO:0000256" key="4">
    <source>
        <dbReference type="ARBA" id="ARBA00022729"/>
    </source>
</evidence>
<evidence type="ECO:0000256" key="7">
    <source>
        <dbReference type="PROSITE-ProRule" id="PRU00557"/>
    </source>
</evidence>
<protein>
    <submittedName>
        <fullName evidence="10">Apolipoprotein B-100-like</fullName>
    </submittedName>
</protein>
<dbReference type="InterPro" id="IPR001747">
    <property type="entry name" value="Vitellogenin_N"/>
</dbReference>
<dbReference type="Proteomes" id="UP000472260">
    <property type="component" value="Unassembled WGS sequence"/>
</dbReference>
<dbReference type="PANTHER" id="PTHR13769:SF5">
    <property type="entry name" value="APOLIPOPROTEIN B-100-RELATED"/>
    <property type="match status" value="1"/>
</dbReference>
<dbReference type="SUPFAM" id="SSF48431">
    <property type="entry name" value="Lipovitellin-phosvitin complex, superhelical domain"/>
    <property type="match status" value="1"/>
</dbReference>
<dbReference type="PROSITE" id="PS51211">
    <property type="entry name" value="VITELLOGENIN"/>
    <property type="match status" value="1"/>
</dbReference>
<feature type="chain" id="PRO_5025671910" evidence="8">
    <location>
        <begin position="21"/>
        <end position="2652"/>
    </location>
</feature>
<gene>
    <name evidence="10" type="primary">apobb.2</name>
</gene>
<name>A0A671SRU6_9TELE</name>
<dbReference type="Gene3D" id="2.30.230.10">
    <property type="entry name" value="Lipovitellin, beta-sheet shell regions, chain A"/>
    <property type="match status" value="1"/>
</dbReference>
<dbReference type="GO" id="GO:0042632">
    <property type="term" value="P:cholesterol homeostasis"/>
    <property type="evidence" value="ECO:0007669"/>
    <property type="project" value="TreeGrafter"/>
</dbReference>
<keyword evidence="11" id="KW-1185">Reference proteome</keyword>
<keyword evidence="3" id="KW-0964">Secreted</keyword>
<dbReference type="InterPro" id="IPR015819">
    <property type="entry name" value="Lipid_transp_b-sht_shell"/>
</dbReference>
<evidence type="ECO:0000256" key="3">
    <source>
        <dbReference type="ARBA" id="ARBA00022525"/>
    </source>
</evidence>
<comment type="subcellular location">
    <subcellularLocation>
        <location evidence="1">Secreted</location>
    </subcellularLocation>
</comment>
<dbReference type="GO" id="GO:0042953">
    <property type="term" value="P:lipoprotein transport"/>
    <property type="evidence" value="ECO:0007669"/>
    <property type="project" value="TreeGrafter"/>
</dbReference>
<dbReference type="CTD" id="100330435"/>
<evidence type="ECO:0000256" key="8">
    <source>
        <dbReference type="SAM" id="SignalP"/>
    </source>
</evidence>
<keyword evidence="4 8" id="KW-0732">Signal</keyword>
<feature type="signal peptide" evidence="8">
    <location>
        <begin position="1"/>
        <end position="20"/>
    </location>
</feature>
<dbReference type="Gene3D" id="2.20.80.10">
    <property type="entry name" value="Lipovitellin-phosvitin complex, chain A, domain 4"/>
    <property type="match status" value="1"/>
</dbReference>